<feature type="domain" description="Nucleoporin Nup54 alpha-helical" evidence="6">
    <location>
        <begin position="115"/>
        <end position="263"/>
    </location>
</feature>
<comment type="subcellular location">
    <subcellularLocation>
        <location evidence="1">Nucleus</location>
    </subcellularLocation>
</comment>
<feature type="region of interest" description="Disordered" evidence="5">
    <location>
        <begin position="36"/>
        <end position="59"/>
    </location>
</feature>
<dbReference type="AlphaFoldDB" id="A0AAW1TAG5"/>
<dbReference type="PANTHER" id="PTHR13000:SF0">
    <property type="entry name" value="NUCLEOPORIN P54"/>
    <property type="match status" value="1"/>
</dbReference>
<evidence type="ECO:0000256" key="4">
    <source>
        <dbReference type="SAM" id="Coils"/>
    </source>
</evidence>
<feature type="coiled-coil region" evidence="4">
    <location>
        <begin position="292"/>
        <end position="319"/>
    </location>
</feature>
<gene>
    <name evidence="7" type="ORF">WJX84_002641</name>
</gene>
<organism evidence="7 8">
    <name type="scientific">Apatococcus fuscideae</name>
    <dbReference type="NCBI Taxonomy" id="2026836"/>
    <lineage>
        <taxon>Eukaryota</taxon>
        <taxon>Viridiplantae</taxon>
        <taxon>Chlorophyta</taxon>
        <taxon>core chlorophytes</taxon>
        <taxon>Trebouxiophyceae</taxon>
        <taxon>Chlorellales</taxon>
        <taxon>Chlorellaceae</taxon>
        <taxon>Apatococcus</taxon>
    </lineage>
</organism>
<dbReference type="GO" id="GO:0036228">
    <property type="term" value="P:protein localization to nuclear inner membrane"/>
    <property type="evidence" value="ECO:0007669"/>
    <property type="project" value="TreeGrafter"/>
</dbReference>
<proteinExistence type="predicted"/>
<feature type="coiled-coil region" evidence="4">
    <location>
        <begin position="155"/>
        <end position="186"/>
    </location>
</feature>
<keyword evidence="8" id="KW-1185">Reference proteome</keyword>
<dbReference type="GO" id="GO:0006999">
    <property type="term" value="P:nuclear pore organization"/>
    <property type="evidence" value="ECO:0007669"/>
    <property type="project" value="TreeGrafter"/>
</dbReference>
<dbReference type="InterPro" id="IPR024864">
    <property type="entry name" value="Nup54/Nup57/Nup44"/>
</dbReference>
<evidence type="ECO:0000256" key="5">
    <source>
        <dbReference type="SAM" id="MobiDB-lite"/>
    </source>
</evidence>
<reference evidence="7 8" key="1">
    <citation type="journal article" date="2024" name="Nat. Commun.">
        <title>Phylogenomics reveals the evolutionary origins of lichenization in chlorophyte algae.</title>
        <authorList>
            <person name="Puginier C."/>
            <person name="Libourel C."/>
            <person name="Otte J."/>
            <person name="Skaloud P."/>
            <person name="Haon M."/>
            <person name="Grisel S."/>
            <person name="Petersen M."/>
            <person name="Berrin J.G."/>
            <person name="Delaux P.M."/>
            <person name="Dal Grande F."/>
            <person name="Keller J."/>
        </authorList>
    </citation>
    <scope>NUCLEOTIDE SEQUENCE [LARGE SCALE GENOMIC DNA]</scope>
    <source>
        <strain evidence="7 8">SAG 2523</strain>
    </source>
</reference>
<dbReference type="EMBL" id="JALJOV010000154">
    <property type="protein sequence ID" value="KAK9866524.1"/>
    <property type="molecule type" value="Genomic_DNA"/>
</dbReference>
<keyword evidence="3" id="KW-0539">Nucleus</keyword>
<accession>A0AAW1TAG5</accession>
<evidence type="ECO:0000256" key="3">
    <source>
        <dbReference type="ARBA" id="ARBA00023242"/>
    </source>
</evidence>
<dbReference type="Pfam" id="PF13874">
    <property type="entry name" value="Nup54"/>
    <property type="match status" value="1"/>
</dbReference>
<evidence type="ECO:0000256" key="2">
    <source>
        <dbReference type="ARBA" id="ARBA00022448"/>
    </source>
</evidence>
<dbReference type="GO" id="GO:0017056">
    <property type="term" value="F:structural constituent of nuclear pore"/>
    <property type="evidence" value="ECO:0007669"/>
    <property type="project" value="TreeGrafter"/>
</dbReference>
<dbReference type="GO" id="GO:0006607">
    <property type="term" value="P:NLS-bearing protein import into nucleus"/>
    <property type="evidence" value="ECO:0007669"/>
    <property type="project" value="TreeGrafter"/>
</dbReference>
<evidence type="ECO:0000313" key="7">
    <source>
        <dbReference type="EMBL" id="KAK9866524.1"/>
    </source>
</evidence>
<comment type="caution">
    <text evidence="7">The sequence shown here is derived from an EMBL/GenBank/DDBJ whole genome shotgun (WGS) entry which is preliminary data.</text>
</comment>
<protein>
    <recommendedName>
        <fullName evidence="6">Nucleoporin Nup54 alpha-helical domain-containing protein</fullName>
    </recommendedName>
</protein>
<dbReference type="Proteomes" id="UP001485043">
    <property type="component" value="Unassembled WGS sequence"/>
</dbReference>
<evidence type="ECO:0000313" key="8">
    <source>
        <dbReference type="Proteomes" id="UP001485043"/>
    </source>
</evidence>
<dbReference type="GO" id="GO:0044613">
    <property type="term" value="C:nuclear pore central transport channel"/>
    <property type="evidence" value="ECO:0007669"/>
    <property type="project" value="TreeGrafter"/>
</dbReference>
<keyword evidence="4" id="KW-0175">Coiled coil</keyword>
<sequence length="329" mass="35531">MAFQASSSAFGFGASSAPTPGFGTSTPAFGASPASGSIFSFQPSQPAHGAAQPFPPYGAPHSQMTSFGVPAQPDLDAIRELEALRQAFQAGPGNHRFRFQHLFLNVVEHPGAHVRPQDVDDLQWREALQTAGGPHNKQKLWPVAANGFQDLVTRKQEQDKANEEHKKRLEQALEAAQQLLRRQDVLIHDQLTGVQRKHGELCHRMLRVMRSVDGLEGRFAAAMGHYPTETSSTEAQLASQLSKLEGLTAASSHGVSLKKRVDAVAAAAHAQAQAPAMSVSSSSSLQIDASSYEQLFSSLEQHAKALQQLQQVVQRCNRDITIMSQDGAS</sequence>
<name>A0AAW1TAG5_9CHLO</name>
<feature type="compositionally biased region" description="Polar residues" evidence="5">
    <location>
        <begin position="36"/>
        <end position="45"/>
    </location>
</feature>
<dbReference type="InterPro" id="IPR025712">
    <property type="entry name" value="Nup54_alpha-helical_dom"/>
</dbReference>
<evidence type="ECO:0000256" key="1">
    <source>
        <dbReference type="ARBA" id="ARBA00004123"/>
    </source>
</evidence>
<evidence type="ECO:0000259" key="6">
    <source>
        <dbReference type="Pfam" id="PF13874"/>
    </source>
</evidence>
<dbReference type="PANTHER" id="PTHR13000">
    <property type="entry name" value="NUCLEOPORIN P54"/>
    <property type="match status" value="1"/>
</dbReference>
<keyword evidence="2" id="KW-0813">Transport</keyword>